<dbReference type="eggNOG" id="KOG4839">
    <property type="taxonomic scope" value="Eukaryota"/>
</dbReference>
<dbReference type="EMBL" id="ADBL01000552">
    <property type="status" value="NOT_ANNOTATED_CDS"/>
    <property type="molecule type" value="Genomic_DNA"/>
</dbReference>
<feature type="region of interest" description="Disordered" evidence="1">
    <location>
        <begin position="772"/>
        <end position="821"/>
    </location>
</feature>
<feature type="compositionally biased region" description="Low complexity" evidence="1">
    <location>
        <begin position="539"/>
        <end position="557"/>
    </location>
</feature>
<dbReference type="InterPro" id="IPR019607">
    <property type="entry name" value="Putative_zinc-finger_domain"/>
</dbReference>
<accession>A0A0C4DQN0</accession>
<dbReference type="AlphaFoldDB" id="A0A0C4DQN0"/>
<feature type="compositionally biased region" description="Low complexity" evidence="1">
    <location>
        <begin position="891"/>
        <end position="908"/>
    </location>
</feature>
<feature type="compositionally biased region" description="Polar residues" evidence="1">
    <location>
        <begin position="915"/>
        <end position="925"/>
    </location>
</feature>
<feature type="compositionally biased region" description="Polar residues" evidence="1">
    <location>
        <begin position="94"/>
        <end position="119"/>
    </location>
</feature>
<dbReference type="EnsemblFungi" id="MAPG_02173T0">
    <property type="protein sequence ID" value="MAPG_02173T0"/>
    <property type="gene ID" value="MAPG_02173"/>
</dbReference>
<proteinExistence type="predicted"/>
<reference evidence="4" key="4">
    <citation type="journal article" date="2015" name="G3 (Bethesda)">
        <title>Genome sequences of three phytopathogenic species of the Magnaporthaceae family of fungi.</title>
        <authorList>
            <person name="Okagaki L.H."/>
            <person name="Nunes C.C."/>
            <person name="Sailsbery J."/>
            <person name="Clay B."/>
            <person name="Brown D."/>
            <person name="John T."/>
            <person name="Oh Y."/>
            <person name="Young N."/>
            <person name="Fitzgerald M."/>
            <person name="Haas B.J."/>
            <person name="Zeng Q."/>
            <person name="Young S."/>
            <person name="Adiconis X."/>
            <person name="Fan L."/>
            <person name="Levin J.Z."/>
            <person name="Mitchell T.K."/>
            <person name="Okubara P.A."/>
            <person name="Farman M.L."/>
            <person name="Kohn L.M."/>
            <person name="Birren B."/>
            <person name="Ma L.-J."/>
            <person name="Dean R.A."/>
        </authorList>
    </citation>
    <scope>NUCLEOTIDE SEQUENCE</scope>
    <source>
        <strain evidence="4">ATCC 64411 / 73-15</strain>
    </source>
</reference>
<feature type="compositionally biased region" description="Acidic residues" evidence="1">
    <location>
        <begin position="127"/>
        <end position="142"/>
    </location>
</feature>
<name>A0A0C4DQN0_MAGP6</name>
<reference evidence="4" key="5">
    <citation type="submission" date="2015-06" db="UniProtKB">
        <authorList>
            <consortium name="EnsemblFungi"/>
        </authorList>
    </citation>
    <scope>IDENTIFICATION</scope>
    <source>
        <strain evidence="4">ATCC 64411</strain>
    </source>
</reference>
<dbReference type="InterPro" id="IPR039278">
    <property type="entry name" value="Red1"/>
</dbReference>
<feature type="compositionally biased region" description="Low complexity" evidence="1">
    <location>
        <begin position="391"/>
        <end position="410"/>
    </location>
</feature>
<evidence type="ECO:0000256" key="1">
    <source>
        <dbReference type="SAM" id="MobiDB-lite"/>
    </source>
</evidence>
<dbReference type="Proteomes" id="UP000011715">
    <property type="component" value="Unassembled WGS sequence"/>
</dbReference>
<feature type="domain" description="Putative zinc-finger" evidence="2">
    <location>
        <begin position="1182"/>
        <end position="1203"/>
    </location>
</feature>
<dbReference type="EMBL" id="GL876967">
    <property type="protein sequence ID" value="KLU83107.1"/>
    <property type="molecule type" value="Genomic_DNA"/>
</dbReference>
<feature type="compositionally biased region" description="Low complexity" evidence="1">
    <location>
        <begin position="570"/>
        <end position="579"/>
    </location>
</feature>
<reference evidence="3" key="3">
    <citation type="submission" date="2011-03" db="EMBL/GenBank/DDBJ databases">
        <title>Annotation of Magnaporthe poae ATCC 64411.</title>
        <authorList>
            <person name="Ma L.-J."/>
            <person name="Dead R."/>
            <person name="Young S.K."/>
            <person name="Zeng Q."/>
            <person name="Gargeya S."/>
            <person name="Fitzgerald M."/>
            <person name="Haas B."/>
            <person name="Abouelleil A."/>
            <person name="Alvarado L."/>
            <person name="Arachchi H.M."/>
            <person name="Berlin A."/>
            <person name="Brown A."/>
            <person name="Chapman S.B."/>
            <person name="Chen Z."/>
            <person name="Dunbar C."/>
            <person name="Freedman E."/>
            <person name="Gearin G."/>
            <person name="Gellesch M."/>
            <person name="Goldberg J."/>
            <person name="Griggs A."/>
            <person name="Gujja S."/>
            <person name="Heiman D."/>
            <person name="Howarth C."/>
            <person name="Larson L."/>
            <person name="Lui A."/>
            <person name="MacDonald P.J.P."/>
            <person name="Mehta T."/>
            <person name="Montmayeur A."/>
            <person name="Murphy C."/>
            <person name="Neiman D."/>
            <person name="Pearson M."/>
            <person name="Priest M."/>
            <person name="Roberts A."/>
            <person name="Saif S."/>
            <person name="Shea T."/>
            <person name="Shenoy N."/>
            <person name="Sisk P."/>
            <person name="Stolte C."/>
            <person name="Sykes S."/>
            <person name="Yandava C."/>
            <person name="Wortman J."/>
            <person name="Nusbaum C."/>
            <person name="Birren B."/>
        </authorList>
    </citation>
    <scope>NUCLEOTIDE SEQUENCE</scope>
    <source>
        <strain evidence="3">ATCC 64411</strain>
    </source>
</reference>
<feature type="region of interest" description="Disordered" evidence="1">
    <location>
        <begin position="326"/>
        <end position="753"/>
    </location>
</feature>
<sequence>MSYYPAGYGQWPDPASYLPFSQTPQQKGQPQDQHPTPAYSYPPSASTALGPYTASQAAFNHNATQIPGLGAPGAGTPSPYHSPWQPPPNYAGYAQQTPTSHNPSSQTLPAGAANHTTPSALKPPNDAVEEGELEEEDFDDLYEPQPADNVPKIPGAPNTITLAQSEKDVDDAQDEAFYGAERGEIMSNRGGTPDRERSGSYSPYLSPREIDLEAGTSHETSDAETGRAQQAPRLQAGTQAVKKVTNGVAPEDSSSAHPTAAMPSDAFSTPTLAFRSADEAKKEAQKSILRLLPLGVKLQNYIDEGLDENIVKSLFGDLNLLPPAAPAKPAAQSPQTKEAAVTEASATNSAKPKDQAEERKDRIARLLAAKAAKTAGPAHASSAAPPPKPTGPTSARGVPSAPSAPAAVSRLPPPSAPTGPAALQNLPPPSAPTGPAAMKNLPPPSAPTGPAALRKDAGPSAASKAKSKTDKELLLKKKMEALLKAREAQTQQSAAASTASKPPPSAAPGRPNKDANTDASVSLPEKPPAPTALSASETPAVPSVQPAQSVASPAPRSSRAESTIPGLYLSTSIGSSQSSTRKRPVASDFVDYNMSVGTPKRPFGQNRQDSFVIDISEDEESDQDVEMEVDSPAAGSPSSSSQQVDTPGRRGPSIKDFPPLSDGPYKRPLSRTSSSGPRPAKLHQLSGEISSLQRKIAELEARKAKKSGSGSQTPSVAVGTPIEFPESAKSLASDPKTNGMQAEETPQEAVSTGEVDGVDLASAQLISEAASASLPHRIGHSENAGKSKPTYGELGGTNAPRPIHPRTRSALPVARAGSEDDRRVRITSIQLPKIEATLLEKKTKLKLLEQKTAQLRLEIEKEAAEKEKLAEELRLLDEGEPVQPVSGSTDSELAAPPVVEPASAAPPLQTEPRTEGNSLTSNSVSEPRKDSEPVADDADESMSSPEGDNSTAQPMDLDDEGISTADPPSNPPAQASQVPPVPGQTNTESSPASDTAAVDAVSSTPATEPNASPKPPSQPTTFGENMRSEASTPESGQVEESEPRRPSSAVSPSPRRPDGPGDEVSQERDGAVQVIEIEDGPPVPATISGVSGPSSNETEQAQEMGSREVHALTPARHGSRTTNTHLQGPSRRKPVQLASFTPYESPLKNFRSYRFHPEYANNVTGGLKSLTYTNKINPNQELCLDELTKGKCEDPKCGFQHFASMKPKDDYILLELGRADEFAEGEEKKRFIGGLRDLLAAFRTEKVRDYDKIGYGIIEYRRKFIGDNSRVLSGLHNTKI</sequence>
<feature type="compositionally biased region" description="Low complexity" evidence="1">
    <location>
        <begin position="630"/>
        <end position="645"/>
    </location>
</feature>
<feature type="compositionally biased region" description="Low complexity" evidence="1">
    <location>
        <begin position="22"/>
        <end position="48"/>
    </location>
</feature>
<reference evidence="3" key="1">
    <citation type="submission" date="2010-05" db="EMBL/GenBank/DDBJ databases">
        <title>The Genome Sequence of Magnaporthe poae strain ATCC 64411.</title>
        <authorList>
            <consortium name="The Broad Institute Genome Sequencing Platform"/>
            <consortium name="Broad Institute Genome Sequencing Center for Infectious Disease"/>
            <person name="Ma L.-J."/>
            <person name="Dead R."/>
            <person name="Young S."/>
            <person name="Zeng Q."/>
            <person name="Koehrsen M."/>
            <person name="Alvarado L."/>
            <person name="Berlin A."/>
            <person name="Chapman S.B."/>
            <person name="Chen Z."/>
            <person name="Freedman E."/>
            <person name="Gellesch M."/>
            <person name="Goldberg J."/>
            <person name="Griggs A."/>
            <person name="Gujja S."/>
            <person name="Heilman E.R."/>
            <person name="Heiman D."/>
            <person name="Hepburn T."/>
            <person name="Howarth C."/>
            <person name="Jen D."/>
            <person name="Larson L."/>
            <person name="Mehta T."/>
            <person name="Neiman D."/>
            <person name="Pearson M."/>
            <person name="Roberts A."/>
            <person name="Saif S."/>
            <person name="Shea T."/>
            <person name="Shenoy N."/>
            <person name="Sisk P."/>
            <person name="Stolte C."/>
            <person name="Sykes S."/>
            <person name="Walk T."/>
            <person name="White J."/>
            <person name="Yandava C."/>
            <person name="Haas B."/>
            <person name="Nusbaum C."/>
            <person name="Birren B."/>
        </authorList>
    </citation>
    <scope>NUCLEOTIDE SEQUENCE</scope>
    <source>
        <strain evidence="3">ATCC 64411</strain>
    </source>
</reference>
<feature type="compositionally biased region" description="Low complexity" evidence="1">
    <location>
        <begin position="368"/>
        <end position="383"/>
    </location>
</feature>
<feature type="compositionally biased region" description="Polar residues" evidence="1">
    <location>
        <begin position="53"/>
        <end position="65"/>
    </location>
</feature>
<feature type="compositionally biased region" description="Basic and acidic residues" evidence="1">
    <location>
        <begin position="351"/>
        <end position="364"/>
    </location>
</feature>
<dbReference type="Pfam" id="PF10650">
    <property type="entry name" value="zf-C3H1"/>
    <property type="match status" value="1"/>
</dbReference>
<dbReference type="OMA" id="PHNIRYS"/>
<feature type="compositionally biased region" description="Low complexity" evidence="1">
    <location>
        <begin position="989"/>
        <end position="1004"/>
    </location>
</feature>
<keyword evidence="5" id="KW-1185">Reference proteome</keyword>
<dbReference type="PANTHER" id="PTHR21563:SF3">
    <property type="entry name" value="ZINC FINGER C3H1 DOMAIN-CONTAINING PROTEIN"/>
    <property type="match status" value="1"/>
</dbReference>
<feature type="compositionally biased region" description="Polar residues" evidence="1">
    <location>
        <begin position="941"/>
        <end position="953"/>
    </location>
</feature>
<dbReference type="PANTHER" id="PTHR21563">
    <property type="entry name" value="ZINC FINGER C3H1 DOMAIN-CONTAINING PROTEIN"/>
    <property type="match status" value="1"/>
</dbReference>
<dbReference type="VEuPathDB" id="FungiDB:MAPG_02173"/>
<dbReference type="GO" id="GO:0000178">
    <property type="term" value="C:exosome (RNase complex)"/>
    <property type="evidence" value="ECO:0007669"/>
    <property type="project" value="TreeGrafter"/>
</dbReference>
<dbReference type="STRING" id="644358.A0A0C4DQN0"/>
<protein>
    <recommendedName>
        <fullName evidence="2">Putative zinc-finger domain-containing protein</fullName>
    </recommendedName>
</protein>
<dbReference type="OrthoDB" id="1922977at2759"/>
<feature type="compositionally biased region" description="Acidic residues" evidence="1">
    <location>
        <begin position="615"/>
        <end position="629"/>
    </location>
</feature>
<feature type="region of interest" description="Disordered" evidence="1">
    <location>
        <begin position="870"/>
        <end position="1133"/>
    </location>
</feature>
<evidence type="ECO:0000313" key="5">
    <source>
        <dbReference type="Proteomes" id="UP000011715"/>
    </source>
</evidence>
<feature type="compositionally biased region" description="Basic and acidic residues" evidence="1">
    <location>
        <begin position="1055"/>
        <end position="1070"/>
    </location>
</feature>
<feature type="compositionally biased region" description="Polar residues" evidence="1">
    <location>
        <begin position="1088"/>
        <end position="1103"/>
    </location>
</feature>
<dbReference type="GO" id="GO:0005634">
    <property type="term" value="C:nucleus"/>
    <property type="evidence" value="ECO:0007669"/>
    <property type="project" value="TreeGrafter"/>
</dbReference>
<feature type="compositionally biased region" description="Polar residues" evidence="1">
    <location>
        <begin position="1019"/>
        <end position="1035"/>
    </location>
</feature>
<organism evidence="4 5">
    <name type="scientific">Magnaporthiopsis poae (strain ATCC 64411 / 73-15)</name>
    <name type="common">Kentucky bluegrass fungus</name>
    <name type="synonym">Magnaporthe poae</name>
    <dbReference type="NCBI Taxonomy" id="644358"/>
    <lineage>
        <taxon>Eukaryota</taxon>
        <taxon>Fungi</taxon>
        <taxon>Dikarya</taxon>
        <taxon>Ascomycota</taxon>
        <taxon>Pezizomycotina</taxon>
        <taxon>Sordariomycetes</taxon>
        <taxon>Sordariomycetidae</taxon>
        <taxon>Magnaporthales</taxon>
        <taxon>Magnaporthaceae</taxon>
        <taxon>Magnaporthiopsis</taxon>
    </lineage>
</organism>
<evidence type="ECO:0000259" key="2">
    <source>
        <dbReference type="Pfam" id="PF10650"/>
    </source>
</evidence>
<gene>
    <name evidence="3" type="ORF">MAPG_02173</name>
</gene>
<evidence type="ECO:0000313" key="4">
    <source>
        <dbReference type="EnsemblFungi" id="MAPG_02173T0"/>
    </source>
</evidence>
<feature type="compositionally biased region" description="Basic and acidic residues" evidence="1">
    <location>
        <begin position="467"/>
        <end position="487"/>
    </location>
</feature>
<reference evidence="5" key="2">
    <citation type="submission" date="2010-05" db="EMBL/GenBank/DDBJ databases">
        <title>The genome sequence of Magnaporthe poae strain ATCC 64411.</title>
        <authorList>
            <person name="Ma L.-J."/>
            <person name="Dead R."/>
            <person name="Young S."/>
            <person name="Zeng Q."/>
            <person name="Koehrsen M."/>
            <person name="Alvarado L."/>
            <person name="Berlin A."/>
            <person name="Chapman S.B."/>
            <person name="Chen Z."/>
            <person name="Freedman E."/>
            <person name="Gellesch M."/>
            <person name="Goldberg J."/>
            <person name="Griggs A."/>
            <person name="Gujja S."/>
            <person name="Heilman E.R."/>
            <person name="Heiman D."/>
            <person name="Hepburn T."/>
            <person name="Howarth C."/>
            <person name="Jen D."/>
            <person name="Larson L."/>
            <person name="Mehta T."/>
            <person name="Neiman D."/>
            <person name="Pearson M."/>
            <person name="Roberts A."/>
            <person name="Saif S."/>
            <person name="Shea T."/>
            <person name="Shenoy N."/>
            <person name="Sisk P."/>
            <person name="Stolte C."/>
            <person name="Sykes S."/>
            <person name="Walk T."/>
            <person name="White J."/>
            <person name="Yandava C."/>
            <person name="Haas B."/>
            <person name="Nusbaum C."/>
            <person name="Birren B."/>
        </authorList>
    </citation>
    <scope>NUCLEOTIDE SEQUENCE [LARGE SCALE GENOMIC DNA]</scope>
    <source>
        <strain evidence="5">ATCC 64411 / 73-15</strain>
    </source>
</reference>
<evidence type="ECO:0000313" key="3">
    <source>
        <dbReference type="EMBL" id="KLU83107.1"/>
    </source>
</evidence>
<feature type="compositionally biased region" description="Low complexity" evidence="1">
    <location>
        <begin position="488"/>
        <end position="500"/>
    </location>
</feature>
<feature type="region of interest" description="Disordered" evidence="1">
    <location>
        <begin position="14"/>
        <end position="267"/>
    </location>
</feature>